<dbReference type="Gene3D" id="3.20.20.80">
    <property type="entry name" value="Glycosidases"/>
    <property type="match status" value="1"/>
</dbReference>
<dbReference type="InterPro" id="IPR008979">
    <property type="entry name" value="Galactose-bd-like_sf"/>
</dbReference>
<reference evidence="5 6" key="1">
    <citation type="submission" date="2019-08" db="EMBL/GenBank/DDBJ databases">
        <title>In-depth cultivation of the pig gut microbiome towards novel bacterial diversity and tailored functional studies.</title>
        <authorList>
            <person name="Wylensek D."/>
            <person name="Hitch T.C.A."/>
            <person name="Clavel T."/>
        </authorList>
    </citation>
    <scope>NUCLEOTIDE SEQUENCE [LARGE SCALE GENOMIC DNA]</scope>
    <source>
        <strain evidence="5 6">WCA3-601-WT-6J</strain>
    </source>
</reference>
<dbReference type="PROSITE" id="PS51175">
    <property type="entry name" value="CBM6"/>
    <property type="match status" value="2"/>
</dbReference>
<dbReference type="Gene3D" id="2.60.40.1180">
    <property type="entry name" value="Golgi alpha-mannosidase II"/>
    <property type="match status" value="1"/>
</dbReference>
<dbReference type="Pfam" id="PF13199">
    <property type="entry name" value="Glyco_hydro_66"/>
    <property type="match status" value="1"/>
</dbReference>
<dbReference type="SUPFAM" id="SSF49785">
    <property type="entry name" value="Galactose-binding domain-like"/>
    <property type="match status" value="2"/>
</dbReference>
<dbReference type="InterPro" id="IPR013783">
    <property type="entry name" value="Ig-like_fold"/>
</dbReference>
<organism evidence="5 6">
    <name type="scientific">Ruthenibacterium lactatiformans</name>
    <dbReference type="NCBI Taxonomy" id="1550024"/>
    <lineage>
        <taxon>Bacteria</taxon>
        <taxon>Bacillati</taxon>
        <taxon>Bacillota</taxon>
        <taxon>Clostridia</taxon>
        <taxon>Eubacteriales</taxon>
        <taxon>Oscillospiraceae</taxon>
        <taxon>Ruthenibacterium</taxon>
    </lineage>
</organism>
<evidence type="ECO:0000256" key="2">
    <source>
        <dbReference type="ARBA" id="ARBA00022729"/>
    </source>
</evidence>
<dbReference type="Gene3D" id="2.60.40.10">
    <property type="entry name" value="Immunoglobulins"/>
    <property type="match status" value="1"/>
</dbReference>
<dbReference type="InterPro" id="IPR013780">
    <property type="entry name" value="Glyco_hydro_b"/>
</dbReference>
<dbReference type="Pfam" id="PF16990">
    <property type="entry name" value="CBM_35"/>
    <property type="match status" value="1"/>
</dbReference>
<dbReference type="Gene3D" id="2.60.120.260">
    <property type="entry name" value="Galactose-binding domain-like"/>
    <property type="match status" value="2"/>
</dbReference>
<evidence type="ECO:0000313" key="5">
    <source>
        <dbReference type="EMBL" id="MST92862.1"/>
    </source>
</evidence>
<feature type="domain" description="CBM6" evidence="4">
    <location>
        <begin position="429"/>
        <end position="564"/>
    </location>
</feature>
<dbReference type="Proteomes" id="UP000431913">
    <property type="component" value="Unassembled WGS sequence"/>
</dbReference>
<evidence type="ECO:0000259" key="4">
    <source>
        <dbReference type="PROSITE" id="PS51175"/>
    </source>
</evidence>
<feature type="signal peptide" evidence="3">
    <location>
        <begin position="1"/>
        <end position="29"/>
    </location>
</feature>
<proteinExistence type="inferred from homology"/>
<protein>
    <submittedName>
        <fullName evidence="5">Carbohydrate-binding protein</fullName>
    </submittedName>
</protein>
<dbReference type="AlphaFoldDB" id="A0A6I2U5A7"/>
<keyword evidence="2 3" id="KW-0732">Signal</keyword>
<dbReference type="RefSeq" id="WP_154523359.1">
    <property type="nucleotide sequence ID" value="NZ_JAETPD010000035.1"/>
</dbReference>
<dbReference type="InterPro" id="IPR005084">
    <property type="entry name" value="CBM6"/>
</dbReference>
<feature type="domain" description="CBM6" evidence="4">
    <location>
        <begin position="779"/>
        <end position="903"/>
    </location>
</feature>
<dbReference type="GO" id="GO:0030246">
    <property type="term" value="F:carbohydrate binding"/>
    <property type="evidence" value="ECO:0007669"/>
    <property type="project" value="InterPro"/>
</dbReference>
<sequence>MKNKKKGRLIAFLMSCAFLAFCLPSSAFAQLPGVATIEKIYVSKACYQPGDTAHIEFLVNNSGGAIQESAEVKVSHLENVIWTTTVPVSLDANASASFSFDWQTPAEDFKGYLVQITLCANTYVSAIDVSSDVSRYPRYGYSVDFMPGESVQESDAMMKELAQVYHINLVQYYDWMYRHEKALPDEGDEWVDMFGHTLSRQTIQQRINAGHQYNQKAMAYQMSYMAREGYTANGVDKTWGLFSDPIGRNIDYDPGNNSTLANVDQFFFPMEGKPAPILFAFNPLNTNWQNFMVGQYKLAINELGFDGIQIDQMGDFWGNNVTYYDYEGNSVNLGSSFAPFTNVAKEQLTQNNSSKNIVTMNAVNGGNNDYFSTNAIITQANTDFAFSELWGNSDTYQKINDFVKWQRMSDGGKTMVLAAYMNQYDINGDTYYYEDAALQGGVHTNTDGELTYITGFDEEGDSASLTVTVPETGNYSLVFYAANGTDTQASKSIYVDGEKYMTAYFDSTRSGIIPAEPDWSTYSYEASFTMPKNLYLTEGNHTITVRQDVDDIGGDIRLHSLTFGTYDKNSVQLANAAIAASGAMHIELGSGMSVGGNSNSRYNDFSLLGNPYYPKAAKSMTQDTAQAVGMHYQFITAYENLLYDADVLPSDSGWQNIQITGQSISGDAQPGTIWYILKNKGNEYGIIHLINLTAEQDQDWRNVTAEPEEKNNLQVKYYLPQFKSVEGVYMASSDLGCVSQELNFTIGNDAVGKYVAFTVPSLKYWDMVYIAYGNETSGNRIEAESAILTNVNIATNHPGYSGTGFVDSYGKNGDAVTMDFYLAQEGDYNLDFVYAAAVEGTPQRKIYIDGYGFGEIQFPPNGSWDEWASSRKTVHLRRGIHRMVIQAEGAAPGYINLDCVDISAVG</sequence>
<dbReference type="InterPro" id="IPR025092">
    <property type="entry name" value="Glyco_hydro_66"/>
</dbReference>
<dbReference type="EMBL" id="VUNJ01000015">
    <property type="protein sequence ID" value="MST92862.1"/>
    <property type="molecule type" value="Genomic_DNA"/>
</dbReference>
<name>A0A6I2U5A7_9FIRM</name>
<feature type="chain" id="PRO_5026189064" evidence="3">
    <location>
        <begin position="30"/>
        <end position="906"/>
    </location>
</feature>
<accession>A0A6I2U5A7</accession>
<evidence type="ECO:0000256" key="1">
    <source>
        <dbReference type="ARBA" id="ARBA00010837"/>
    </source>
</evidence>
<comment type="similarity">
    <text evidence="1">Belongs to the glycosyl hydrolase 66 family.</text>
</comment>
<evidence type="ECO:0000313" key="6">
    <source>
        <dbReference type="Proteomes" id="UP000431913"/>
    </source>
</evidence>
<gene>
    <name evidence="5" type="ORF">FYJ76_13145</name>
</gene>
<evidence type="ECO:0000256" key="3">
    <source>
        <dbReference type="SAM" id="SignalP"/>
    </source>
</evidence>
<comment type="caution">
    <text evidence="5">The sequence shown here is derived from an EMBL/GenBank/DDBJ whole genome shotgun (WGS) entry which is preliminary data.</text>
</comment>